<dbReference type="Gene3D" id="2.40.420.20">
    <property type="match status" value="1"/>
</dbReference>
<evidence type="ECO:0000259" key="2">
    <source>
        <dbReference type="Pfam" id="PF25917"/>
    </source>
</evidence>
<proteinExistence type="predicted"/>
<accession>A0A644ZLZ9</accession>
<dbReference type="PANTHER" id="PTHR30469">
    <property type="entry name" value="MULTIDRUG RESISTANCE PROTEIN MDTA"/>
    <property type="match status" value="1"/>
</dbReference>
<dbReference type="InterPro" id="IPR058636">
    <property type="entry name" value="Beta-barrel_YknX"/>
</dbReference>
<dbReference type="Gene3D" id="2.40.50.100">
    <property type="match status" value="1"/>
</dbReference>
<keyword evidence="1" id="KW-0472">Membrane</keyword>
<comment type="caution">
    <text evidence="4">The sequence shown here is derived from an EMBL/GenBank/DDBJ whole genome shotgun (WGS) entry which is preliminary data.</text>
</comment>
<dbReference type="Pfam" id="PF25990">
    <property type="entry name" value="Beta-barrel_YknX"/>
    <property type="match status" value="1"/>
</dbReference>
<dbReference type="Pfam" id="PF25917">
    <property type="entry name" value="BSH_RND"/>
    <property type="match status" value="1"/>
</dbReference>
<gene>
    <name evidence="4" type="ORF">SDC9_88406</name>
</gene>
<dbReference type="Gene3D" id="2.40.30.170">
    <property type="match status" value="1"/>
</dbReference>
<reference evidence="4" key="1">
    <citation type="submission" date="2019-08" db="EMBL/GenBank/DDBJ databases">
        <authorList>
            <person name="Kucharzyk K."/>
            <person name="Murdoch R.W."/>
            <person name="Higgins S."/>
            <person name="Loffler F."/>
        </authorList>
    </citation>
    <scope>NUCLEOTIDE SEQUENCE</scope>
</reference>
<dbReference type="GO" id="GO:1990281">
    <property type="term" value="C:efflux pump complex"/>
    <property type="evidence" value="ECO:0007669"/>
    <property type="project" value="TreeGrafter"/>
</dbReference>
<evidence type="ECO:0000313" key="4">
    <source>
        <dbReference type="EMBL" id="MPM41747.1"/>
    </source>
</evidence>
<protein>
    <submittedName>
        <fullName evidence="4">Uncharacterized protein</fullName>
    </submittedName>
</protein>
<evidence type="ECO:0000259" key="3">
    <source>
        <dbReference type="Pfam" id="PF25990"/>
    </source>
</evidence>
<dbReference type="AlphaFoldDB" id="A0A644ZLZ9"/>
<feature type="transmembrane region" description="Helical" evidence="1">
    <location>
        <begin position="12"/>
        <end position="33"/>
    </location>
</feature>
<feature type="domain" description="Multidrug resistance protein MdtA-like barrel-sandwich hybrid" evidence="2">
    <location>
        <begin position="81"/>
        <end position="152"/>
    </location>
</feature>
<feature type="domain" description="YknX-like beta-barrel" evidence="3">
    <location>
        <begin position="348"/>
        <end position="412"/>
    </location>
</feature>
<name>A0A644ZLZ9_9ZZZZ</name>
<organism evidence="4">
    <name type="scientific">bioreactor metagenome</name>
    <dbReference type="NCBI Taxonomy" id="1076179"/>
    <lineage>
        <taxon>unclassified sequences</taxon>
        <taxon>metagenomes</taxon>
        <taxon>ecological metagenomes</taxon>
    </lineage>
</organism>
<keyword evidence="1" id="KW-0812">Transmembrane</keyword>
<dbReference type="SUPFAM" id="SSF111369">
    <property type="entry name" value="HlyD-like secretion proteins"/>
    <property type="match status" value="1"/>
</dbReference>
<dbReference type="EMBL" id="VSSQ01009477">
    <property type="protein sequence ID" value="MPM41747.1"/>
    <property type="molecule type" value="Genomic_DNA"/>
</dbReference>
<evidence type="ECO:0000256" key="1">
    <source>
        <dbReference type="SAM" id="Phobius"/>
    </source>
</evidence>
<sequence>MDTKKKKSRVWIWIVGVIVVLIVAALVLIRNAISNASQTVYASYTLSSGSLETTITGSGKLESADSQTLQLPAGVTVSDVLVEAGDAVKAGDTLALLDPASLANRAAEVSSELSSLDRQIASRSTTGSVTAPVRGRIKYLPVAEGDAVLSAVSQYGALAILSSDELMQVTISSDAELALYAKVKVVWAEGEKTGRIAAKTDTGYVVTLSDNGTPYLENAQVFDGETLLGEGTLEIHAPVAVLAAGGDIEDIRVNENDLVYANNVLFTLSHEPDTANYRQALSDRTEKAALYQTLLMYQADPRLLATNDGVVSDLFLKDNTDVAATQDSSGLSDAVTLHLGGAVKMRIDVDELDINSVSLGQAVAVTMDAFPNETFEATVTHISRIGSAAGSITTYPVEVTLTGDARLLEGMNGSAVITTAKVENVLLVPIDNTYEDAAGTYVYTRAEDGTLIRVDITLGLSDGTNAEVTGGLTAGQVIWYVDTSANSMLFPGMNYAERRMNNAQQGGVSSNGGE</sequence>
<dbReference type="InterPro" id="IPR058625">
    <property type="entry name" value="MdtA-like_BSH"/>
</dbReference>
<keyword evidence="1" id="KW-1133">Transmembrane helix</keyword>
<dbReference type="GO" id="GO:0015562">
    <property type="term" value="F:efflux transmembrane transporter activity"/>
    <property type="evidence" value="ECO:0007669"/>
    <property type="project" value="TreeGrafter"/>
</dbReference>
<dbReference type="PRINTS" id="PR01490">
    <property type="entry name" value="RTXTOXIND"/>
</dbReference>